<proteinExistence type="inferred from homology"/>
<dbReference type="GeneID" id="113494903"/>
<evidence type="ECO:0000256" key="14">
    <source>
        <dbReference type="ARBA" id="ARBA00047827"/>
    </source>
</evidence>
<evidence type="ECO:0000256" key="8">
    <source>
        <dbReference type="ARBA" id="ARBA00022824"/>
    </source>
</evidence>
<dbReference type="PROSITE" id="PS00086">
    <property type="entry name" value="CYTOCHROME_P450"/>
    <property type="match status" value="1"/>
</dbReference>
<keyword evidence="10 16" id="KW-0560">Oxidoreductase</keyword>
<dbReference type="InterPro" id="IPR017972">
    <property type="entry name" value="Cyt_P450_CS"/>
</dbReference>
<dbReference type="PRINTS" id="PR00385">
    <property type="entry name" value="P450"/>
</dbReference>
<dbReference type="InParanoid" id="A0A7E5VM01"/>
<evidence type="ECO:0000256" key="9">
    <source>
        <dbReference type="ARBA" id="ARBA00022848"/>
    </source>
</evidence>
<dbReference type="SUPFAM" id="SSF48264">
    <property type="entry name" value="Cytochrome P450"/>
    <property type="match status" value="1"/>
</dbReference>
<organism evidence="17 18">
    <name type="scientific">Trichoplusia ni</name>
    <name type="common">Cabbage looper</name>
    <dbReference type="NCBI Taxonomy" id="7111"/>
    <lineage>
        <taxon>Eukaryota</taxon>
        <taxon>Metazoa</taxon>
        <taxon>Ecdysozoa</taxon>
        <taxon>Arthropoda</taxon>
        <taxon>Hexapoda</taxon>
        <taxon>Insecta</taxon>
        <taxon>Pterygota</taxon>
        <taxon>Neoptera</taxon>
        <taxon>Endopterygota</taxon>
        <taxon>Lepidoptera</taxon>
        <taxon>Glossata</taxon>
        <taxon>Ditrysia</taxon>
        <taxon>Noctuoidea</taxon>
        <taxon>Noctuidae</taxon>
        <taxon>Plusiinae</taxon>
        <taxon>Trichoplusia</taxon>
    </lineage>
</organism>
<dbReference type="Pfam" id="PF00067">
    <property type="entry name" value="p450"/>
    <property type="match status" value="1"/>
</dbReference>
<dbReference type="FunFam" id="1.10.630.10:FF:000042">
    <property type="entry name" value="Cytochrome P450"/>
    <property type="match status" value="1"/>
</dbReference>
<feature type="binding site" description="axial binding residue" evidence="15">
    <location>
        <position position="473"/>
    </location>
    <ligand>
        <name>heme</name>
        <dbReference type="ChEBI" id="CHEBI:30413"/>
    </ligand>
    <ligandPart>
        <name>Fe</name>
        <dbReference type="ChEBI" id="CHEBI:18248"/>
    </ligandPart>
</feature>
<dbReference type="PRINTS" id="PR00463">
    <property type="entry name" value="EP450I"/>
</dbReference>
<name>A0A7E5VM01_TRINI</name>
<keyword evidence="12 16" id="KW-0503">Monooxygenase</keyword>
<dbReference type="EC" id="1.14.14.1" evidence="5"/>
<keyword evidence="7 15" id="KW-0479">Metal-binding</keyword>
<dbReference type="FunCoup" id="A0A7E5VM01">
    <property type="interactions" value="60"/>
</dbReference>
<dbReference type="PANTHER" id="PTHR24292:SF54">
    <property type="entry name" value="CYP9F3-RELATED"/>
    <property type="match status" value="1"/>
</dbReference>
<dbReference type="GO" id="GO:0005789">
    <property type="term" value="C:endoplasmic reticulum membrane"/>
    <property type="evidence" value="ECO:0007669"/>
    <property type="project" value="UniProtKB-SubCell"/>
</dbReference>
<evidence type="ECO:0000256" key="1">
    <source>
        <dbReference type="ARBA" id="ARBA00001971"/>
    </source>
</evidence>
<dbReference type="Gene3D" id="1.10.630.10">
    <property type="entry name" value="Cytochrome P450"/>
    <property type="match status" value="1"/>
</dbReference>
<comment type="cofactor">
    <cofactor evidence="1 15">
        <name>heme</name>
        <dbReference type="ChEBI" id="CHEBI:30413"/>
    </cofactor>
</comment>
<protein>
    <recommendedName>
        <fullName evidence="5">unspecific monooxygenase</fullName>
        <ecNumber evidence="5">1.14.14.1</ecNumber>
    </recommendedName>
</protein>
<dbReference type="PANTHER" id="PTHR24292">
    <property type="entry name" value="CYTOCHROME P450"/>
    <property type="match status" value="1"/>
</dbReference>
<dbReference type="InterPro" id="IPR002401">
    <property type="entry name" value="Cyt_P450_E_grp-I"/>
</dbReference>
<dbReference type="GO" id="GO:0016712">
    <property type="term" value="F:oxidoreductase activity, acting on paired donors, with incorporation or reduction of molecular oxygen, reduced flavin or flavoprotein as one donor, and incorporation of one atom of oxygen"/>
    <property type="evidence" value="ECO:0007669"/>
    <property type="project" value="UniProtKB-EC"/>
</dbReference>
<dbReference type="RefSeq" id="XP_026729221.1">
    <property type="nucleotide sequence ID" value="XM_026873420.1"/>
</dbReference>
<dbReference type="OrthoDB" id="2789670at2759"/>
<evidence type="ECO:0000256" key="11">
    <source>
        <dbReference type="ARBA" id="ARBA00023004"/>
    </source>
</evidence>
<keyword evidence="11 15" id="KW-0408">Iron</keyword>
<comment type="similarity">
    <text evidence="4 16">Belongs to the cytochrome P450 family.</text>
</comment>
<dbReference type="AlphaFoldDB" id="A0A7E5VM01"/>
<evidence type="ECO:0000256" key="5">
    <source>
        <dbReference type="ARBA" id="ARBA00012109"/>
    </source>
</evidence>
<evidence type="ECO:0000313" key="17">
    <source>
        <dbReference type="Proteomes" id="UP000322000"/>
    </source>
</evidence>
<evidence type="ECO:0000313" key="18">
    <source>
        <dbReference type="RefSeq" id="XP_026729221.1"/>
    </source>
</evidence>
<dbReference type="InterPro" id="IPR036396">
    <property type="entry name" value="Cyt_P450_sf"/>
</dbReference>
<dbReference type="GO" id="GO:0005506">
    <property type="term" value="F:iron ion binding"/>
    <property type="evidence" value="ECO:0007669"/>
    <property type="project" value="InterPro"/>
</dbReference>
<keyword evidence="8" id="KW-0256">Endoplasmic reticulum</keyword>
<dbReference type="Proteomes" id="UP000322000">
    <property type="component" value="Chromosome 6"/>
</dbReference>
<dbReference type="GO" id="GO:0020037">
    <property type="term" value="F:heme binding"/>
    <property type="evidence" value="ECO:0007669"/>
    <property type="project" value="InterPro"/>
</dbReference>
<comment type="subcellular location">
    <subcellularLocation>
        <location evidence="3">Endoplasmic reticulum membrane</location>
        <topology evidence="3">Peripheral membrane protein</topology>
    </subcellularLocation>
    <subcellularLocation>
        <location evidence="2">Microsome membrane</location>
        <topology evidence="2">Peripheral membrane protein</topology>
    </subcellularLocation>
</comment>
<dbReference type="InterPro" id="IPR050476">
    <property type="entry name" value="Insect_CytP450_Detox"/>
</dbReference>
<evidence type="ECO:0000256" key="7">
    <source>
        <dbReference type="ARBA" id="ARBA00022723"/>
    </source>
</evidence>
<evidence type="ECO:0000256" key="10">
    <source>
        <dbReference type="ARBA" id="ARBA00023002"/>
    </source>
</evidence>
<evidence type="ECO:0000256" key="6">
    <source>
        <dbReference type="ARBA" id="ARBA00022617"/>
    </source>
</evidence>
<evidence type="ECO:0000256" key="2">
    <source>
        <dbReference type="ARBA" id="ARBA00004174"/>
    </source>
</evidence>
<reference evidence="18" key="1">
    <citation type="submission" date="2025-08" db="UniProtKB">
        <authorList>
            <consortium name="RefSeq"/>
        </authorList>
    </citation>
    <scope>IDENTIFICATION</scope>
</reference>
<keyword evidence="6 15" id="KW-0349">Heme</keyword>
<accession>A0A7E5VM01</accession>
<evidence type="ECO:0000256" key="12">
    <source>
        <dbReference type="ARBA" id="ARBA00023033"/>
    </source>
</evidence>
<comment type="catalytic activity">
    <reaction evidence="14">
        <text>an organic molecule + reduced [NADPH--hemoprotein reductase] + O2 = an alcohol + oxidized [NADPH--hemoprotein reductase] + H2O + H(+)</text>
        <dbReference type="Rhea" id="RHEA:17149"/>
        <dbReference type="Rhea" id="RHEA-COMP:11964"/>
        <dbReference type="Rhea" id="RHEA-COMP:11965"/>
        <dbReference type="ChEBI" id="CHEBI:15377"/>
        <dbReference type="ChEBI" id="CHEBI:15378"/>
        <dbReference type="ChEBI" id="CHEBI:15379"/>
        <dbReference type="ChEBI" id="CHEBI:30879"/>
        <dbReference type="ChEBI" id="CHEBI:57618"/>
        <dbReference type="ChEBI" id="CHEBI:58210"/>
        <dbReference type="ChEBI" id="CHEBI:142491"/>
        <dbReference type="EC" id="1.14.14.1"/>
    </reaction>
</comment>
<evidence type="ECO:0000256" key="16">
    <source>
        <dbReference type="RuleBase" id="RU000461"/>
    </source>
</evidence>
<evidence type="ECO:0000256" key="4">
    <source>
        <dbReference type="ARBA" id="ARBA00010617"/>
    </source>
</evidence>
<dbReference type="CDD" id="cd11056">
    <property type="entry name" value="CYP6-like"/>
    <property type="match status" value="1"/>
</dbReference>
<keyword evidence="17" id="KW-1185">Reference proteome</keyword>
<gene>
    <name evidence="18" type="primary">LOC113494903</name>
</gene>
<evidence type="ECO:0000256" key="3">
    <source>
        <dbReference type="ARBA" id="ARBA00004406"/>
    </source>
</evidence>
<dbReference type="InterPro" id="IPR001128">
    <property type="entry name" value="Cyt_P450"/>
</dbReference>
<evidence type="ECO:0000256" key="13">
    <source>
        <dbReference type="ARBA" id="ARBA00023136"/>
    </source>
</evidence>
<dbReference type="KEGG" id="tnl:113494903"/>
<keyword evidence="9" id="KW-0492">Microsome</keyword>
<sequence length="530" mass="61355">MIVTVTWLLVALSLVVLYLRRAYSKLERDQVNHLPIVPFFGHIFWVFFKKEHIVEAFMKSVNAFPDDRMVGHYDMVTPSVIVKDLETIKRITIKDFEHFVDRRRFIGKDDPMFGRGLLMLTGDEWKAMRSTMSPAFTSSKIRLMVPFMLEVGERMIQVLRERIKNSKEGYVDLELKDLATRYANDVIASCAFGLKVDSQSEDNTFYTMTKDITTFGLVRIIKVFLFRAFPSLCQALNIMISPPEVSDFFRTIILGTMKNREKDNIVRNDMINILMQVKKGQLTHEKEEADVDAGFATVEESSIGKKQHNFDWSDNDLVAQAALFLFAGFDTVSTTMAFIIHELAINTEAQEKLSKEIQEHDARHKGQADYNSIQSMQYLDMVVSEGLRLWPAGGFMDRKCVKDYNLGRPNAKATKDYIIRKGEFLTYPIWAFHRDPKLFPEPKKFIPERFSPENKDKIKPFSYMPFGMGPRNCIGSRFALCEVKVMLYQLLREMEVSPCERTCIPTKLIEDGFNMMIRGGGWIRFRIRNN</sequence>
<evidence type="ECO:0000256" key="15">
    <source>
        <dbReference type="PIRSR" id="PIRSR602401-1"/>
    </source>
</evidence>
<keyword evidence="13" id="KW-0472">Membrane</keyword>